<dbReference type="GO" id="GO:0004521">
    <property type="term" value="F:RNA endonuclease activity"/>
    <property type="evidence" value="ECO:0007669"/>
    <property type="project" value="TreeGrafter"/>
</dbReference>
<dbReference type="Gene3D" id="2.30.30.110">
    <property type="match status" value="1"/>
</dbReference>
<gene>
    <name evidence="1" type="ORF">F1654_02620</name>
</gene>
<dbReference type="PANTHER" id="PTHR33988:SF3">
    <property type="entry name" value="ENDORIBONUCLEASE TOXIN CHPB-RELATED"/>
    <property type="match status" value="1"/>
</dbReference>
<dbReference type="Proteomes" id="UP000325122">
    <property type="component" value="Unassembled WGS sequence"/>
</dbReference>
<sequence>MGRASRRRALVSGSGVYEPGDVIWLELDPARGREQAGRRPTVVVSTYRYNAGSSLVLVCPVTSSERPWPFKLALDAEDPVAGYILCDQIRTIDPEARHARRAGQVCADTRLALFQRIAAILDLPDPTRPA</sequence>
<dbReference type="SUPFAM" id="SSF50118">
    <property type="entry name" value="Cell growth inhibitor/plasmid maintenance toxic component"/>
    <property type="match status" value="1"/>
</dbReference>
<proteinExistence type="predicted"/>
<keyword evidence="2" id="KW-1185">Reference proteome</keyword>
<protein>
    <submittedName>
        <fullName evidence="1">mRNA-degrading endonuclease</fullName>
    </submittedName>
</protein>
<accession>A0A5M6ZKR0</accession>
<evidence type="ECO:0000313" key="1">
    <source>
        <dbReference type="EMBL" id="KAA5804910.1"/>
    </source>
</evidence>
<dbReference type="GO" id="GO:0006402">
    <property type="term" value="P:mRNA catabolic process"/>
    <property type="evidence" value="ECO:0007669"/>
    <property type="project" value="TreeGrafter"/>
</dbReference>
<dbReference type="GO" id="GO:0016075">
    <property type="term" value="P:rRNA catabolic process"/>
    <property type="evidence" value="ECO:0007669"/>
    <property type="project" value="TreeGrafter"/>
</dbReference>
<dbReference type="Pfam" id="PF02452">
    <property type="entry name" value="PemK_toxin"/>
    <property type="match status" value="1"/>
</dbReference>
<organism evidence="1 2">
    <name type="scientific">Alkalicaulis satelles</name>
    <dbReference type="NCBI Taxonomy" id="2609175"/>
    <lineage>
        <taxon>Bacteria</taxon>
        <taxon>Pseudomonadati</taxon>
        <taxon>Pseudomonadota</taxon>
        <taxon>Alphaproteobacteria</taxon>
        <taxon>Maricaulales</taxon>
        <taxon>Maricaulaceae</taxon>
        <taxon>Alkalicaulis</taxon>
    </lineage>
</organism>
<dbReference type="GO" id="GO:0003677">
    <property type="term" value="F:DNA binding"/>
    <property type="evidence" value="ECO:0007669"/>
    <property type="project" value="InterPro"/>
</dbReference>
<reference evidence="1 2" key="1">
    <citation type="submission" date="2019-09" db="EMBL/GenBank/DDBJ databases">
        <authorList>
            <person name="Kevbrin V."/>
            <person name="Grouzdev D.S."/>
        </authorList>
    </citation>
    <scope>NUCLEOTIDE SEQUENCE [LARGE SCALE GENOMIC DNA]</scope>
    <source>
        <strain evidence="1 2">G-192</strain>
    </source>
</reference>
<evidence type="ECO:0000313" key="2">
    <source>
        <dbReference type="Proteomes" id="UP000325122"/>
    </source>
</evidence>
<dbReference type="InterPro" id="IPR003477">
    <property type="entry name" value="PemK-like"/>
</dbReference>
<dbReference type="InterPro" id="IPR011067">
    <property type="entry name" value="Plasmid_toxin/cell-grow_inhib"/>
</dbReference>
<keyword evidence="1" id="KW-0255">Endonuclease</keyword>
<dbReference type="AlphaFoldDB" id="A0A5M6ZKR0"/>
<comment type="caution">
    <text evidence="1">The sequence shown here is derived from an EMBL/GenBank/DDBJ whole genome shotgun (WGS) entry which is preliminary data.</text>
</comment>
<dbReference type="PANTHER" id="PTHR33988">
    <property type="entry name" value="ENDORIBONUCLEASE MAZF-RELATED"/>
    <property type="match status" value="1"/>
</dbReference>
<keyword evidence="1" id="KW-0378">Hydrolase</keyword>
<name>A0A5M6ZKR0_9PROT</name>
<dbReference type="EMBL" id="VWOJ01000001">
    <property type="protein sequence ID" value="KAA5804910.1"/>
    <property type="molecule type" value="Genomic_DNA"/>
</dbReference>
<keyword evidence="1" id="KW-0540">Nuclease</keyword>